<gene>
    <name evidence="2" type="ORF">J2S43_001984</name>
</gene>
<dbReference type="EMBL" id="JAUSRA010000001">
    <property type="protein sequence ID" value="MDP9793472.1"/>
    <property type="molecule type" value="Genomic_DNA"/>
</dbReference>
<comment type="caution">
    <text evidence="2">The sequence shown here is derived from an EMBL/GenBank/DDBJ whole genome shotgun (WGS) entry which is preliminary data.</text>
</comment>
<evidence type="ECO:0000313" key="3">
    <source>
        <dbReference type="Proteomes" id="UP001240984"/>
    </source>
</evidence>
<protein>
    <submittedName>
        <fullName evidence="2">Uncharacterized protein</fullName>
    </submittedName>
</protein>
<evidence type="ECO:0000313" key="2">
    <source>
        <dbReference type="EMBL" id="MDP9793472.1"/>
    </source>
</evidence>
<name>A0ABT9MPY8_9ACTN</name>
<sequence>MSDFVDRNGGAPYSRNDPGHPNSSINHRLEADMPEQWTADPDTGFRRRLGRSAHELGATGGNASCPDIWELENGDVAVIGTDMRKAYATRLPAGVTIDDHESLVVIPRRMLITAKPDIPDA</sequence>
<evidence type="ECO:0000256" key="1">
    <source>
        <dbReference type="SAM" id="MobiDB-lite"/>
    </source>
</evidence>
<dbReference type="RefSeq" id="WP_306828519.1">
    <property type="nucleotide sequence ID" value="NZ_JAUSRA010000001.1"/>
</dbReference>
<organism evidence="2 3">
    <name type="scientific">Catenuloplanes nepalensis</name>
    <dbReference type="NCBI Taxonomy" id="587533"/>
    <lineage>
        <taxon>Bacteria</taxon>
        <taxon>Bacillati</taxon>
        <taxon>Actinomycetota</taxon>
        <taxon>Actinomycetes</taxon>
        <taxon>Micromonosporales</taxon>
        <taxon>Micromonosporaceae</taxon>
        <taxon>Catenuloplanes</taxon>
    </lineage>
</organism>
<accession>A0ABT9MPY8</accession>
<proteinExistence type="predicted"/>
<dbReference type="Proteomes" id="UP001240984">
    <property type="component" value="Unassembled WGS sequence"/>
</dbReference>
<feature type="region of interest" description="Disordered" evidence="1">
    <location>
        <begin position="1"/>
        <end position="64"/>
    </location>
</feature>
<keyword evidence="3" id="KW-1185">Reference proteome</keyword>
<reference evidence="2 3" key="1">
    <citation type="submission" date="2023-07" db="EMBL/GenBank/DDBJ databases">
        <title>Sequencing the genomes of 1000 actinobacteria strains.</title>
        <authorList>
            <person name="Klenk H.-P."/>
        </authorList>
    </citation>
    <scope>NUCLEOTIDE SEQUENCE [LARGE SCALE GENOMIC DNA]</scope>
    <source>
        <strain evidence="2 3">DSM 44710</strain>
    </source>
</reference>